<evidence type="ECO:0000259" key="1">
    <source>
        <dbReference type="Pfam" id="PF13456"/>
    </source>
</evidence>
<sequence length="265" mass="29848">MQRRRLAPINICPFCQAYEESVAHLLRECSFVCQLLRVFQIPSAPSSDSVSWLGWLAAFFVSLSEKNRRLLAMIYWVVWFARNKLVHEGYKSSIHETSCFIKAFVSEQDTICRVEDHASPTVVSRWETPPPSVVKVNFDSAFRQQDRAATSGVVARDSEDLVLAACVTPHSNISDAFVAEALACKVAVQFAKDMGFLNVIIEGDSLTVVKKLNSASHDRGANKVAHSLAREFYYVHDPCYWTELVPPETFAAAEADRRFLHFNQV</sequence>
<protein>
    <recommendedName>
        <fullName evidence="1">RNase H type-1 domain-containing protein</fullName>
    </recommendedName>
</protein>
<evidence type="ECO:0000313" key="2">
    <source>
        <dbReference type="EMBL" id="KAK9039919.1"/>
    </source>
</evidence>
<dbReference type="InterPro" id="IPR052929">
    <property type="entry name" value="RNase_H-like_EbsB-rel"/>
</dbReference>
<evidence type="ECO:0000313" key="3">
    <source>
        <dbReference type="Proteomes" id="UP001396334"/>
    </source>
</evidence>
<dbReference type="SUPFAM" id="SSF53098">
    <property type="entry name" value="Ribonuclease H-like"/>
    <property type="match status" value="1"/>
</dbReference>
<dbReference type="Pfam" id="PF13456">
    <property type="entry name" value="RVT_3"/>
    <property type="match status" value="1"/>
</dbReference>
<dbReference type="EMBL" id="JBBPBN010000004">
    <property type="protein sequence ID" value="KAK9039919.1"/>
    <property type="molecule type" value="Genomic_DNA"/>
</dbReference>
<keyword evidence="3" id="KW-1185">Reference proteome</keyword>
<dbReference type="PANTHER" id="PTHR47074:SF61">
    <property type="entry name" value="RNASE H TYPE-1 DOMAIN-CONTAINING PROTEIN"/>
    <property type="match status" value="1"/>
</dbReference>
<proteinExistence type="predicted"/>
<dbReference type="InterPro" id="IPR044730">
    <property type="entry name" value="RNase_H-like_dom_plant"/>
</dbReference>
<organism evidence="2 3">
    <name type="scientific">Hibiscus sabdariffa</name>
    <name type="common">roselle</name>
    <dbReference type="NCBI Taxonomy" id="183260"/>
    <lineage>
        <taxon>Eukaryota</taxon>
        <taxon>Viridiplantae</taxon>
        <taxon>Streptophyta</taxon>
        <taxon>Embryophyta</taxon>
        <taxon>Tracheophyta</taxon>
        <taxon>Spermatophyta</taxon>
        <taxon>Magnoliopsida</taxon>
        <taxon>eudicotyledons</taxon>
        <taxon>Gunneridae</taxon>
        <taxon>Pentapetalae</taxon>
        <taxon>rosids</taxon>
        <taxon>malvids</taxon>
        <taxon>Malvales</taxon>
        <taxon>Malvaceae</taxon>
        <taxon>Malvoideae</taxon>
        <taxon>Hibiscus</taxon>
    </lineage>
</organism>
<accession>A0ABR2TRN0</accession>
<gene>
    <name evidence="2" type="ORF">V6N11_015102</name>
</gene>
<feature type="domain" description="RNase H type-1" evidence="1">
    <location>
        <begin position="137"/>
        <end position="218"/>
    </location>
</feature>
<dbReference type="InterPro" id="IPR036397">
    <property type="entry name" value="RNaseH_sf"/>
</dbReference>
<name>A0ABR2TRN0_9ROSI</name>
<dbReference type="CDD" id="cd06222">
    <property type="entry name" value="RNase_H_like"/>
    <property type="match status" value="1"/>
</dbReference>
<dbReference type="InterPro" id="IPR002156">
    <property type="entry name" value="RNaseH_domain"/>
</dbReference>
<dbReference type="Proteomes" id="UP001396334">
    <property type="component" value="Unassembled WGS sequence"/>
</dbReference>
<comment type="caution">
    <text evidence="2">The sequence shown here is derived from an EMBL/GenBank/DDBJ whole genome shotgun (WGS) entry which is preliminary data.</text>
</comment>
<reference evidence="2 3" key="1">
    <citation type="journal article" date="2024" name="G3 (Bethesda)">
        <title>Genome assembly of Hibiscus sabdariffa L. provides insights into metabolisms of medicinal natural products.</title>
        <authorList>
            <person name="Kim T."/>
        </authorList>
    </citation>
    <scope>NUCLEOTIDE SEQUENCE [LARGE SCALE GENOMIC DNA]</scope>
    <source>
        <strain evidence="2">TK-2024</strain>
        <tissue evidence="2">Old leaves</tissue>
    </source>
</reference>
<dbReference type="PANTHER" id="PTHR47074">
    <property type="entry name" value="BNAC02G40300D PROTEIN"/>
    <property type="match status" value="1"/>
</dbReference>
<dbReference type="InterPro" id="IPR012337">
    <property type="entry name" value="RNaseH-like_sf"/>
</dbReference>
<dbReference type="Gene3D" id="3.30.420.10">
    <property type="entry name" value="Ribonuclease H-like superfamily/Ribonuclease H"/>
    <property type="match status" value="1"/>
</dbReference>